<keyword evidence="2" id="KW-1185">Reference proteome</keyword>
<dbReference type="AlphaFoldDB" id="A0A8S4BWZ1"/>
<protein>
    <submittedName>
        <fullName evidence="1">Phage major capsid protein</fullName>
    </submittedName>
</protein>
<accession>A0A8S4BWZ1</accession>
<gene>
    <name evidence="1" type="ORF">MHYMCMPASI_00938</name>
</gene>
<proteinExistence type="predicted"/>
<dbReference type="Proteomes" id="UP000837675">
    <property type="component" value="Unassembled WGS sequence"/>
</dbReference>
<evidence type="ECO:0000313" key="2">
    <source>
        <dbReference type="Proteomes" id="UP000837675"/>
    </source>
</evidence>
<comment type="caution">
    <text evidence="1">The sequence shown here is derived from an EMBL/GenBank/DDBJ whole genome shotgun (WGS) entry which is preliminary data.</text>
</comment>
<organism evidence="1 2">
    <name type="scientific">Hyalomma marginatum</name>
    <dbReference type="NCBI Taxonomy" id="34627"/>
    <lineage>
        <taxon>Eukaryota</taxon>
        <taxon>Metazoa</taxon>
        <taxon>Ecdysozoa</taxon>
        <taxon>Arthropoda</taxon>
        <taxon>Chelicerata</taxon>
        <taxon>Arachnida</taxon>
        <taxon>Acari</taxon>
        <taxon>Parasitiformes</taxon>
        <taxon>Ixodida</taxon>
        <taxon>Ixodoidea</taxon>
        <taxon>Ixodidae</taxon>
        <taxon>Hyalomminae</taxon>
        <taxon>Hyalomma</taxon>
    </lineage>
</organism>
<name>A0A8S4BWZ1_9ACAR</name>
<evidence type="ECO:0000313" key="1">
    <source>
        <dbReference type="EMBL" id="CAG7597444.1"/>
    </source>
</evidence>
<sequence length="40" mass="4564">MVLTQGLLAIAYQIVDRPGVKLLRDPYTGKPYVKFMPLKE</sequence>
<reference evidence="1" key="1">
    <citation type="submission" date="2021-06" db="EMBL/GenBank/DDBJ databases">
        <authorList>
            <person name="Nardi T."/>
            <person name="Nardi T."/>
        </authorList>
    </citation>
    <scope>NUCLEOTIDE SEQUENCE</scope>
</reference>
<dbReference type="EMBL" id="CAJVAF010000324">
    <property type="protein sequence ID" value="CAG7597444.1"/>
    <property type="molecule type" value="Genomic_DNA"/>
</dbReference>